<dbReference type="EMBL" id="JADBGQ010000002">
    <property type="protein sequence ID" value="KAG5411606.1"/>
    <property type="molecule type" value="Genomic_DNA"/>
</dbReference>
<sequence length="115" mass="12527">MVEEALSPDLQRGFSEVERLRVGFGFMERSVFPPLGSLRSSSSWSGGDGSRHGQVCWWVSSGRSDSGGHSLLSRVLHSLFKMEARLKADIIVVKVSGLMPCARASGYASTGRLWP</sequence>
<organism evidence="1 2">
    <name type="scientific">Brassica rapa subsp. trilocularis</name>
    <dbReference type="NCBI Taxonomy" id="1813537"/>
    <lineage>
        <taxon>Eukaryota</taxon>
        <taxon>Viridiplantae</taxon>
        <taxon>Streptophyta</taxon>
        <taxon>Embryophyta</taxon>
        <taxon>Tracheophyta</taxon>
        <taxon>Spermatophyta</taxon>
        <taxon>Magnoliopsida</taxon>
        <taxon>eudicotyledons</taxon>
        <taxon>Gunneridae</taxon>
        <taxon>Pentapetalae</taxon>
        <taxon>rosids</taxon>
        <taxon>malvids</taxon>
        <taxon>Brassicales</taxon>
        <taxon>Brassicaceae</taxon>
        <taxon>Brassiceae</taxon>
        <taxon>Brassica</taxon>
    </lineage>
</organism>
<accession>A0ABQ7NN87</accession>
<name>A0ABQ7NN87_BRACM</name>
<protein>
    <submittedName>
        <fullName evidence="1">Uncharacterized protein</fullName>
    </submittedName>
</protein>
<evidence type="ECO:0000313" key="1">
    <source>
        <dbReference type="EMBL" id="KAG5411606.1"/>
    </source>
</evidence>
<gene>
    <name evidence="1" type="primary">A02g511150.1_BraROA</name>
    <name evidence="1" type="ORF">IGI04_007925</name>
</gene>
<comment type="caution">
    <text evidence="1">The sequence shown here is derived from an EMBL/GenBank/DDBJ whole genome shotgun (WGS) entry which is preliminary data.</text>
</comment>
<proteinExistence type="predicted"/>
<reference evidence="1 2" key="1">
    <citation type="submission" date="2021-03" db="EMBL/GenBank/DDBJ databases">
        <authorList>
            <person name="King G.J."/>
            <person name="Bancroft I."/>
            <person name="Baten A."/>
            <person name="Bloomfield J."/>
            <person name="Borpatragohain P."/>
            <person name="He Z."/>
            <person name="Irish N."/>
            <person name="Irwin J."/>
            <person name="Liu K."/>
            <person name="Mauleon R.P."/>
            <person name="Moore J."/>
            <person name="Morris R."/>
            <person name="Ostergaard L."/>
            <person name="Wang B."/>
            <person name="Wells R."/>
        </authorList>
    </citation>
    <scope>NUCLEOTIDE SEQUENCE [LARGE SCALE GENOMIC DNA]</scope>
    <source>
        <strain evidence="1">R-o-18</strain>
        <tissue evidence="1">Leaf</tissue>
    </source>
</reference>
<evidence type="ECO:0000313" key="2">
    <source>
        <dbReference type="Proteomes" id="UP000823674"/>
    </source>
</evidence>
<dbReference type="Proteomes" id="UP000823674">
    <property type="component" value="Chromosome A02"/>
</dbReference>
<keyword evidence="2" id="KW-1185">Reference proteome</keyword>